<dbReference type="Pfam" id="PF01075">
    <property type="entry name" value="Glyco_transf_9"/>
    <property type="match status" value="1"/>
</dbReference>
<dbReference type="Proteomes" id="UP000324194">
    <property type="component" value="Chromosome 1"/>
</dbReference>
<dbReference type="OrthoDB" id="9797795at2"/>
<organism evidence="6 7">
    <name type="scientific">Aquicella siphonis</name>
    <dbReference type="NCBI Taxonomy" id="254247"/>
    <lineage>
        <taxon>Bacteria</taxon>
        <taxon>Pseudomonadati</taxon>
        <taxon>Pseudomonadota</taxon>
        <taxon>Gammaproteobacteria</taxon>
        <taxon>Legionellales</taxon>
        <taxon>Coxiellaceae</taxon>
        <taxon>Aquicella</taxon>
    </lineage>
</organism>
<evidence type="ECO:0000313" key="6">
    <source>
        <dbReference type="EMBL" id="VVC74888.1"/>
    </source>
</evidence>
<evidence type="ECO:0000313" key="7">
    <source>
        <dbReference type="Proteomes" id="UP000324194"/>
    </source>
</evidence>
<dbReference type="FunFam" id="3.40.50.2000:FF:000023">
    <property type="entry name" value="ADP-heptose--LPS heptosyltransferase II"/>
    <property type="match status" value="1"/>
</dbReference>
<proteinExistence type="inferred from homology"/>
<dbReference type="EMBL" id="LR699119">
    <property type="protein sequence ID" value="VVC74888.1"/>
    <property type="molecule type" value="Genomic_DNA"/>
</dbReference>
<comment type="similarity">
    <text evidence="3">Belongs to the glycosyltransferase 9 family.</text>
</comment>
<dbReference type="InterPro" id="IPR002201">
    <property type="entry name" value="Glyco_trans_9"/>
</dbReference>
<dbReference type="AlphaFoldDB" id="A0A5E4PEI2"/>
<dbReference type="GO" id="GO:0008713">
    <property type="term" value="F:ADP-heptose-lipopolysaccharide heptosyltransferase activity"/>
    <property type="evidence" value="ECO:0007669"/>
    <property type="project" value="UniProtKB-EC"/>
</dbReference>
<evidence type="ECO:0000256" key="3">
    <source>
        <dbReference type="ARBA" id="ARBA00043995"/>
    </source>
</evidence>
<evidence type="ECO:0000256" key="1">
    <source>
        <dbReference type="ARBA" id="ARBA00022676"/>
    </source>
</evidence>
<accession>A0A5E4PEI2</accession>
<evidence type="ECO:0000256" key="4">
    <source>
        <dbReference type="ARBA" id="ARBA00044042"/>
    </source>
</evidence>
<sequence length="338" mass="37788">MSYKILIIGPAWIGDMVMAQSLFKLIRQHHQDAEIDVLAPAWTFSLLKCMPEVAKAVEMPLTHGEVKLRTRYQLAKTLRASRYDQAIVLQNSFKSALVPWLAGIPRRTGWVGEFRYFLLNDARRLDKKRYPLMIEQYMALGLPAGAALPEAYPYPEFSVSPSSQSATLAKIKPVWRGRPVLALGAGAAFGPAKRWPETYFADVANQKLSEGWDVWLFGSQADRPITDKIMQLTQNRCENVSGRTELFETIDLLSLVSGVVTNDSGLMHMAAALKKPLVAVYGSTSPAFTPPLSAEAKILKLDLDCQPCFKRDCPLSHHRCMRDLKPALVLAAMAEWRQ</sequence>
<dbReference type="CDD" id="cd03789">
    <property type="entry name" value="GT9_LPS_heptosyltransferase"/>
    <property type="match status" value="1"/>
</dbReference>
<protein>
    <recommendedName>
        <fullName evidence="4">lipopolysaccharide heptosyltransferase II</fullName>
        <ecNumber evidence="4">2.4.99.24</ecNumber>
    </recommendedName>
</protein>
<dbReference type="GO" id="GO:0009244">
    <property type="term" value="P:lipopolysaccharide core region biosynthetic process"/>
    <property type="evidence" value="ECO:0007669"/>
    <property type="project" value="TreeGrafter"/>
</dbReference>
<dbReference type="KEGG" id="asip:AQUSIP_01620"/>
<keyword evidence="1" id="KW-0328">Glycosyltransferase</keyword>
<dbReference type="PANTHER" id="PTHR30160:SF7">
    <property type="entry name" value="ADP-HEPTOSE--LPS HEPTOSYLTRANSFERASE 2"/>
    <property type="match status" value="1"/>
</dbReference>
<name>A0A5E4PEI2_9COXI</name>
<keyword evidence="2 6" id="KW-0808">Transferase</keyword>
<gene>
    <name evidence="6" type="primary">rfaF</name>
    <name evidence="6" type="ORF">AQUSIP_01620</name>
</gene>
<dbReference type="EC" id="2.4.99.24" evidence="4"/>
<dbReference type="InterPro" id="IPR011910">
    <property type="entry name" value="RfaF"/>
</dbReference>
<evidence type="ECO:0000256" key="2">
    <source>
        <dbReference type="ARBA" id="ARBA00022679"/>
    </source>
</evidence>
<comment type="catalytic activity">
    <reaction evidence="5">
        <text>an L-alpha-D-Hep-(1-&gt;5)-[alpha-Kdo-(2-&gt;4)]-alpha-Kdo-(2-&gt;6)-lipid A + ADP-L-glycero-beta-D-manno-heptose = an L-alpha-D-Hep-(1-&gt;3)-L-alpha-D-Hep-(1-&gt;5)-[alpha-Kdo-(2-&gt;4)]-alpha-Kdo-(2-&gt;6)-lipid A + ADP + H(+)</text>
        <dbReference type="Rhea" id="RHEA:74071"/>
        <dbReference type="ChEBI" id="CHEBI:15378"/>
        <dbReference type="ChEBI" id="CHEBI:61506"/>
        <dbReference type="ChEBI" id="CHEBI:193068"/>
        <dbReference type="ChEBI" id="CHEBI:193069"/>
        <dbReference type="ChEBI" id="CHEBI:456216"/>
        <dbReference type="EC" id="2.4.99.24"/>
    </reaction>
</comment>
<evidence type="ECO:0000256" key="5">
    <source>
        <dbReference type="ARBA" id="ARBA00047503"/>
    </source>
</evidence>
<reference evidence="6 7" key="1">
    <citation type="submission" date="2019-08" db="EMBL/GenBank/DDBJ databases">
        <authorList>
            <person name="Guy L."/>
        </authorList>
    </citation>
    <scope>NUCLEOTIDE SEQUENCE [LARGE SCALE GENOMIC DNA]</scope>
    <source>
        <strain evidence="6 7">SGT-108</strain>
    </source>
</reference>
<dbReference type="NCBIfam" id="TIGR02195">
    <property type="entry name" value="heptsyl_trn_II"/>
    <property type="match status" value="1"/>
</dbReference>
<dbReference type="Gene3D" id="3.40.50.2000">
    <property type="entry name" value="Glycogen Phosphorylase B"/>
    <property type="match status" value="2"/>
</dbReference>
<keyword evidence="7" id="KW-1185">Reference proteome</keyword>
<dbReference type="InterPro" id="IPR051199">
    <property type="entry name" value="LPS_LOS_Heptosyltrfase"/>
</dbReference>
<dbReference type="SUPFAM" id="SSF53756">
    <property type="entry name" value="UDP-Glycosyltransferase/glycogen phosphorylase"/>
    <property type="match status" value="1"/>
</dbReference>
<dbReference type="PANTHER" id="PTHR30160">
    <property type="entry name" value="TETRAACYLDISACCHARIDE 4'-KINASE-RELATED"/>
    <property type="match status" value="1"/>
</dbReference>
<dbReference type="RefSeq" id="WP_148337698.1">
    <property type="nucleotide sequence ID" value="NZ_LR699119.1"/>
</dbReference>
<dbReference type="GO" id="GO:0005829">
    <property type="term" value="C:cytosol"/>
    <property type="evidence" value="ECO:0007669"/>
    <property type="project" value="TreeGrafter"/>
</dbReference>